<evidence type="ECO:0000256" key="13">
    <source>
        <dbReference type="ARBA" id="ARBA00031777"/>
    </source>
</evidence>
<dbReference type="InterPro" id="IPR037005">
    <property type="entry name" value="LuxS_sf"/>
</dbReference>
<gene>
    <name evidence="14" type="ORF">MNB_SM-6-971</name>
</gene>
<evidence type="ECO:0000256" key="4">
    <source>
        <dbReference type="ARBA" id="ARBA00011738"/>
    </source>
</evidence>
<evidence type="ECO:0000256" key="8">
    <source>
        <dbReference type="ARBA" id="ARBA00022723"/>
    </source>
</evidence>
<dbReference type="InterPro" id="IPR003815">
    <property type="entry name" value="S-ribosylhomocysteinase"/>
</dbReference>
<evidence type="ECO:0000256" key="1">
    <source>
        <dbReference type="ARBA" id="ARBA00000297"/>
    </source>
</evidence>
<dbReference type="GO" id="GO:0043768">
    <property type="term" value="F:S-ribosylhomocysteine lyase activity"/>
    <property type="evidence" value="ECO:0007669"/>
    <property type="project" value="UniProtKB-EC"/>
</dbReference>
<evidence type="ECO:0000256" key="11">
    <source>
        <dbReference type="ARBA" id="ARBA00023239"/>
    </source>
</evidence>
<sequence length="171" mass="19407">MPLLDSFTVDHTIMPAPAVRKAKVMTSPSGDKITVFDLRFYKPNKEKMDGRGIHTLEHLFAGFMREHLNAKDVEIIDISPMGCRTGFYMSLLGTPSEKRVAKAWKKSMEDVLKVKRKKDIPELNVYQCGSYKMHSLKNAKKIASDVLSHKIGVMDNEKLKLSKKKLKEING</sequence>
<dbReference type="PRINTS" id="PR01487">
    <property type="entry name" value="LUXSPROTEIN"/>
</dbReference>
<evidence type="ECO:0000256" key="5">
    <source>
        <dbReference type="ARBA" id="ARBA00012240"/>
    </source>
</evidence>
<protein>
    <recommendedName>
        <fullName evidence="6">S-ribosylhomocysteine lyase</fullName>
        <ecNumber evidence="5">4.4.1.21</ecNumber>
    </recommendedName>
    <alternativeName>
        <fullName evidence="12">AI-2 synthesis protein</fullName>
    </alternativeName>
    <alternativeName>
        <fullName evidence="13">Autoinducer-2 production protein LuxS</fullName>
    </alternativeName>
</protein>
<evidence type="ECO:0000256" key="9">
    <source>
        <dbReference type="ARBA" id="ARBA00022929"/>
    </source>
</evidence>
<evidence type="ECO:0000256" key="7">
    <source>
        <dbReference type="ARBA" id="ARBA00022654"/>
    </source>
</evidence>
<dbReference type="PANTHER" id="PTHR35799:SF1">
    <property type="entry name" value="S-RIBOSYLHOMOCYSTEINE LYASE"/>
    <property type="match status" value="1"/>
</dbReference>
<dbReference type="PANTHER" id="PTHR35799">
    <property type="entry name" value="S-RIBOSYLHOMOCYSTEINE LYASE"/>
    <property type="match status" value="1"/>
</dbReference>
<evidence type="ECO:0000313" key="14">
    <source>
        <dbReference type="EMBL" id="SFV52487.1"/>
    </source>
</evidence>
<comment type="subunit">
    <text evidence="4">Homodimer.</text>
</comment>
<dbReference type="PIRSF" id="PIRSF006160">
    <property type="entry name" value="AI2"/>
    <property type="match status" value="1"/>
</dbReference>
<dbReference type="EC" id="4.4.1.21" evidence="5"/>
<evidence type="ECO:0000256" key="10">
    <source>
        <dbReference type="ARBA" id="ARBA00023004"/>
    </source>
</evidence>
<dbReference type="Pfam" id="PF02664">
    <property type="entry name" value="LuxS"/>
    <property type="match status" value="1"/>
</dbReference>
<proteinExistence type="inferred from homology"/>
<dbReference type="GO" id="GO:0009372">
    <property type="term" value="P:quorum sensing"/>
    <property type="evidence" value="ECO:0007669"/>
    <property type="project" value="UniProtKB-KW"/>
</dbReference>
<dbReference type="HAMAP" id="MF_00091">
    <property type="entry name" value="LuxS"/>
    <property type="match status" value="1"/>
</dbReference>
<evidence type="ECO:0000256" key="2">
    <source>
        <dbReference type="ARBA" id="ARBA00001962"/>
    </source>
</evidence>
<dbReference type="Gene3D" id="3.30.1360.80">
    <property type="entry name" value="S-ribosylhomocysteinase (LuxS)"/>
    <property type="match status" value="1"/>
</dbReference>
<dbReference type="NCBIfam" id="NF002602">
    <property type="entry name" value="PRK02260.1-2"/>
    <property type="match status" value="1"/>
</dbReference>
<comment type="catalytic activity">
    <reaction evidence="1">
        <text>S-(5-deoxy-D-ribos-5-yl)-L-homocysteine = (S)-4,5-dihydroxypentane-2,3-dione + L-homocysteine</text>
        <dbReference type="Rhea" id="RHEA:17753"/>
        <dbReference type="ChEBI" id="CHEBI:29484"/>
        <dbReference type="ChEBI" id="CHEBI:58195"/>
        <dbReference type="ChEBI" id="CHEBI:58199"/>
        <dbReference type="EC" id="4.4.1.21"/>
    </reaction>
</comment>
<reference evidence="14" key="1">
    <citation type="submission" date="2016-10" db="EMBL/GenBank/DDBJ databases">
        <authorList>
            <person name="de Groot N.N."/>
        </authorList>
    </citation>
    <scope>NUCLEOTIDE SEQUENCE</scope>
</reference>
<dbReference type="GO" id="GO:0005506">
    <property type="term" value="F:iron ion binding"/>
    <property type="evidence" value="ECO:0007669"/>
    <property type="project" value="InterPro"/>
</dbReference>
<name>A0A1W1BG52_9ZZZZ</name>
<keyword evidence="8" id="KW-0479">Metal-binding</keyword>
<keyword evidence="11 14" id="KW-0456">Lyase</keyword>
<evidence type="ECO:0000256" key="6">
    <source>
        <dbReference type="ARBA" id="ARBA00015130"/>
    </source>
</evidence>
<dbReference type="InterPro" id="IPR011249">
    <property type="entry name" value="Metalloenz_LuxS/M16"/>
</dbReference>
<keyword evidence="7" id="KW-0673">Quorum sensing</keyword>
<dbReference type="EMBL" id="FPHK01000001">
    <property type="protein sequence ID" value="SFV52487.1"/>
    <property type="molecule type" value="Genomic_DNA"/>
</dbReference>
<comment type="similarity">
    <text evidence="3">Belongs to the LuxS family.</text>
</comment>
<organism evidence="14">
    <name type="scientific">hydrothermal vent metagenome</name>
    <dbReference type="NCBI Taxonomy" id="652676"/>
    <lineage>
        <taxon>unclassified sequences</taxon>
        <taxon>metagenomes</taxon>
        <taxon>ecological metagenomes</taxon>
    </lineage>
</organism>
<keyword evidence="10" id="KW-0408">Iron</keyword>
<accession>A0A1W1BG52</accession>
<evidence type="ECO:0000256" key="12">
    <source>
        <dbReference type="ARBA" id="ARBA00030600"/>
    </source>
</evidence>
<dbReference type="AlphaFoldDB" id="A0A1W1BG52"/>
<dbReference type="SUPFAM" id="SSF63411">
    <property type="entry name" value="LuxS/MPP-like metallohydrolase"/>
    <property type="match status" value="1"/>
</dbReference>
<keyword evidence="9" id="KW-0071">Autoinducer synthesis</keyword>
<comment type="cofactor">
    <cofactor evidence="2">
        <name>Fe cation</name>
        <dbReference type="ChEBI" id="CHEBI:24875"/>
    </cofactor>
</comment>
<evidence type="ECO:0000256" key="3">
    <source>
        <dbReference type="ARBA" id="ARBA00007311"/>
    </source>
</evidence>